<feature type="compositionally biased region" description="Low complexity" evidence="1">
    <location>
        <begin position="106"/>
        <end position="116"/>
    </location>
</feature>
<evidence type="ECO:0000256" key="1">
    <source>
        <dbReference type="SAM" id="MobiDB-lite"/>
    </source>
</evidence>
<name>A0AAP0RSU0_LIQFO</name>
<keyword evidence="3" id="KW-1185">Reference proteome</keyword>
<comment type="caution">
    <text evidence="2">The sequence shown here is derived from an EMBL/GenBank/DDBJ whole genome shotgun (WGS) entry which is preliminary data.</text>
</comment>
<protein>
    <submittedName>
        <fullName evidence="2">Uncharacterized protein</fullName>
    </submittedName>
</protein>
<reference evidence="2 3" key="1">
    <citation type="journal article" date="2024" name="Plant J.">
        <title>Genome sequences and population genomics reveal climatic adaptation and genomic divergence between two closely related sweetgum species.</title>
        <authorList>
            <person name="Xu W.Q."/>
            <person name="Ren C.Q."/>
            <person name="Zhang X.Y."/>
            <person name="Comes H.P."/>
            <person name="Liu X.H."/>
            <person name="Li Y.G."/>
            <person name="Kettle C.J."/>
            <person name="Jalonen R."/>
            <person name="Gaisberger H."/>
            <person name="Ma Y.Z."/>
            <person name="Qiu Y.X."/>
        </authorList>
    </citation>
    <scope>NUCLEOTIDE SEQUENCE [LARGE SCALE GENOMIC DNA]</scope>
    <source>
        <strain evidence="2">Hangzhou</strain>
    </source>
</reference>
<dbReference type="EMBL" id="JBBPBK010000006">
    <property type="protein sequence ID" value="KAK9284085.1"/>
    <property type="molecule type" value="Genomic_DNA"/>
</dbReference>
<organism evidence="2 3">
    <name type="scientific">Liquidambar formosana</name>
    <name type="common">Formosan gum</name>
    <dbReference type="NCBI Taxonomy" id="63359"/>
    <lineage>
        <taxon>Eukaryota</taxon>
        <taxon>Viridiplantae</taxon>
        <taxon>Streptophyta</taxon>
        <taxon>Embryophyta</taxon>
        <taxon>Tracheophyta</taxon>
        <taxon>Spermatophyta</taxon>
        <taxon>Magnoliopsida</taxon>
        <taxon>eudicotyledons</taxon>
        <taxon>Gunneridae</taxon>
        <taxon>Pentapetalae</taxon>
        <taxon>Saxifragales</taxon>
        <taxon>Altingiaceae</taxon>
        <taxon>Liquidambar</taxon>
    </lineage>
</organism>
<feature type="region of interest" description="Disordered" evidence="1">
    <location>
        <begin position="106"/>
        <end position="174"/>
    </location>
</feature>
<dbReference type="AlphaFoldDB" id="A0AAP0RSU0"/>
<evidence type="ECO:0000313" key="3">
    <source>
        <dbReference type="Proteomes" id="UP001415857"/>
    </source>
</evidence>
<dbReference type="PANTHER" id="PTHR31973">
    <property type="entry name" value="POLYPROTEIN, PUTATIVE-RELATED"/>
    <property type="match status" value="1"/>
</dbReference>
<proteinExistence type="predicted"/>
<dbReference type="Proteomes" id="UP001415857">
    <property type="component" value="Unassembled WGS sequence"/>
</dbReference>
<evidence type="ECO:0000313" key="2">
    <source>
        <dbReference type="EMBL" id="KAK9284085.1"/>
    </source>
</evidence>
<accession>A0AAP0RSU0</accession>
<gene>
    <name evidence="2" type="ORF">L1049_012345</name>
</gene>
<dbReference type="PANTHER" id="PTHR31973:SF187">
    <property type="entry name" value="MUTATOR TRANSPOSASE MUDRA PROTEIN"/>
    <property type="match status" value="1"/>
</dbReference>
<sequence>MDAIKGKHGECYGKFLAYANVVRYHNLGSLLKLQFKRLHTCSNPSFKNFFVCVEAMKTGFINRCRPFLGLDGCHLKEPYGGVLLGAVALDGNHKGCAGDGVISRGKGSGRVSSSASGVGGIGLGKGRGREGGNAMPGDNATGIAGRSGNGRARGMTSGNGSGHGHKSGSGMEWA</sequence>